<dbReference type="GO" id="GO:0016020">
    <property type="term" value="C:membrane"/>
    <property type="evidence" value="ECO:0007669"/>
    <property type="project" value="TreeGrafter"/>
</dbReference>
<dbReference type="Pfam" id="PF12697">
    <property type="entry name" value="Abhydrolase_6"/>
    <property type="match status" value="1"/>
</dbReference>
<dbReference type="EMBL" id="PVNG01000004">
    <property type="protein sequence ID" value="PRX67422.1"/>
    <property type="molecule type" value="Genomic_DNA"/>
</dbReference>
<comment type="caution">
    <text evidence="2">The sequence shown here is derived from an EMBL/GenBank/DDBJ whole genome shotgun (WGS) entry which is preliminary data.</text>
</comment>
<proteinExistence type="predicted"/>
<dbReference type="OrthoDB" id="3519228at2"/>
<dbReference type="PANTHER" id="PTHR43798">
    <property type="entry name" value="MONOACYLGLYCEROL LIPASE"/>
    <property type="match status" value="1"/>
</dbReference>
<evidence type="ECO:0000313" key="2">
    <source>
        <dbReference type="EMBL" id="PRX67422.1"/>
    </source>
</evidence>
<feature type="domain" description="AB hydrolase-1" evidence="1">
    <location>
        <begin position="19"/>
        <end position="241"/>
    </location>
</feature>
<dbReference type="SUPFAM" id="SSF53474">
    <property type="entry name" value="alpha/beta-Hydrolases"/>
    <property type="match status" value="1"/>
</dbReference>
<dbReference type="PANTHER" id="PTHR43798:SF5">
    <property type="entry name" value="MONOACYLGLYCEROL LIPASE ABHD6"/>
    <property type="match status" value="1"/>
</dbReference>
<evidence type="ECO:0000259" key="1">
    <source>
        <dbReference type="Pfam" id="PF12697"/>
    </source>
</evidence>
<protein>
    <submittedName>
        <fullName evidence="2">Pimeloyl-ACP methyl ester carboxylesterase</fullName>
    </submittedName>
</protein>
<organism evidence="2 3">
    <name type="scientific">Nonomuraea fuscirosea</name>
    <dbReference type="NCBI Taxonomy" id="1291556"/>
    <lineage>
        <taxon>Bacteria</taxon>
        <taxon>Bacillati</taxon>
        <taxon>Actinomycetota</taxon>
        <taxon>Actinomycetes</taxon>
        <taxon>Streptosporangiales</taxon>
        <taxon>Streptosporangiaceae</taxon>
        <taxon>Nonomuraea</taxon>
    </lineage>
</organism>
<reference evidence="2 3" key="1">
    <citation type="submission" date="2018-03" db="EMBL/GenBank/DDBJ databases">
        <title>Genomic Encyclopedia of Type Strains, Phase III (KMG-III): the genomes of soil and plant-associated and newly described type strains.</title>
        <authorList>
            <person name="Whitman W."/>
        </authorList>
    </citation>
    <scope>NUCLEOTIDE SEQUENCE [LARGE SCALE GENOMIC DNA]</scope>
    <source>
        <strain evidence="2 3">CGMCC 4.7104</strain>
    </source>
</reference>
<dbReference type="GO" id="GO:0047372">
    <property type="term" value="F:monoacylglycerol lipase activity"/>
    <property type="evidence" value="ECO:0007669"/>
    <property type="project" value="TreeGrafter"/>
</dbReference>
<dbReference type="InterPro" id="IPR000073">
    <property type="entry name" value="AB_hydrolase_1"/>
</dbReference>
<keyword evidence="3" id="KW-1185">Reference proteome</keyword>
<dbReference type="InterPro" id="IPR050266">
    <property type="entry name" value="AB_hydrolase_sf"/>
</dbReference>
<dbReference type="AlphaFoldDB" id="A0A2T0N4Y3"/>
<dbReference type="PRINTS" id="PR00111">
    <property type="entry name" value="ABHYDROLASE"/>
</dbReference>
<dbReference type="Proteomes" id="UP000238312">
    <property type="component" value="Unassembled WGS sequence"/>
</dbReference>
<dbReference type="Gene3D" id="3.40.50.1820">
    <property type="entry name" value="alpha/beta hydrolase"/>
    <property type="match status" value="1"/>
</dbReference>
<gene>
    <name evidence="2" type="ORF">B0I32_104178</name>
</gene>
<dbReference type="InterPro" id="IPR029058">
    <property type="entry name" value="AB_hydrolase_fold"/>
</dbReference>
<dbReference type="GO" id="GO:0046464">
    <property type="term" value="P:acylglycerol catabolic process"/>
    <property type="evidence" value="ECO:0007669"/>
    <property type="project" value="TreeGrafter"/>
</dbReference>
<evidence type="ECO:0000313" key="3">
    <source>
        <dbReference type="Proteomes" id="UP000238312"/>
    </source>
</evidence>
<accession>A0A2T0N4Y3</accession>
<sequence>MAGMTIFVHEAGPAGAPAVVLLHAAGTSGWMWEKQVAALSADLRVLVPDLPGHGRSNTREWVSFADTARLVAEVIAGRAPGGAAHVVGLSMGGYVAAHLAATSPEAVGGAIVSGINVLPFPHPGRLRLMGALIAPVMKWGPVLRANARALRVPEEDVAGYEEAARATTRQSFRRVSDEAVGFRLPGAAGTSPCPVLAVAGGEEHELTRGSLAEIAAVFPHGEARLVPGVGHGWSGEKPELFTAMIRARVSGGPLPEELRPLG</sequence>
<name>A0A2T0N4Y3_9ACTN</name>